<sequence length="1121" mass="125753">MRDSKSWKKNIADDLAQEGDAPDARRTGIRLVEVELLLYLAGQVAPTHPIQHAWALLGGYPFLAASQDTIPTEHQSMISTARHLLLWFKDNADWLQALTSYTDFQEGMRGYDLDLSHGTATPRQPTVLPDRFDYYQDVLTHPPPDATTTITVAEPGQFFNQAQSDTSVTIPDWFPASPATAGHDVQPRTDREAVEPRWKELEAAALWGDTRERDLGWPEEQRSNWEERLARVTLEVRQADNTFSGTDILTIDGIMHMIGMVGAGKSTLVDVLILWCHLNGKRICIVADNVTAVLRKTVHLQALGIAAAPILGQSNRVQHLTRLHRLTNARNGRIAPTDERMFDLLSTSCALDGLRDHAATPWEIRHAPCLGLVPAEPAAKDTAPTMRACPVWHSCRRHQPSRDLVQATVWVATTASLVHTAVPTHLNSERLRYLELAWRRSDLIVVDEADRVQTQLDSVFSPEQQLIGEDYDAWLDEVIDRTKKTIRQAGREPMHEPRVRQWLLNLDNANTAVDIIYSALSRDGARRQPALSRRWLDKAYFTEWTLSQQLAQSWAGHGPAVGNSHQPTEGWQDSKVFLRLRKAFDELIDDPLGTTESENPLTQQMLVLTAQILRDANETVRTRRVSDWLTGIVKDFSAEGMTLTLDDIERQAVRLEFTLAVAVLAYALDHAMIMFRAIEMELGLEGTSSALFHRAPPDYQPVVPDSPMGNVLGFQYLDDDTDRRRTKTKMGRLRFFRCHGIGRWVLLHLHDLFATDTDRGPNVLLLSGTSWAGTSARYHIDIPVTAILAPPPTELDAVRRSRFEFFPLFAGDHSCPIKISGKFGEQRELALRQMIAQLADPGAGKSILEQHRDGLPANRQRLLLLVGSYAEARLAAQHLVSLRSNWKDHVLHLVADDEEFTHSWDGPTGLRRSEVHTLAATPAWILIAPLLAIERGHNILNEDNKAAIGAAYFLVRPHPRPDDLSYVIQRVNRWATRQIHDRFPVVDPADRAELGRCATAFRSAGHRQWRWLLNLKLAYSNLPVLERQALAWTQLVTIWQVIGRLVRGGVAAEVYFCDAAFAPGAARRSDTDTDDASLSLLIGLREVLSPYFAPGSTDPDTYLVDALYGCLHEALSQLEGL</sequence>
<keyword evidence="3" id="KW-1185">Reference proteome</keyword>
<dbReference type="Proteomes" id="UP001589693">
    <property type="component" value="Unassembled WGS sequence"/>
</dbReference>
<reference evidence="2 3" key="1">
    <citation type="submission" date="2024-09" db="EMBL/GenBank/DDBJ databases">
        <authorList>
            <person name="Sun Q."/>
            <person name="Mori K."/>
        </authorList>
    </citation>
    <scope>NUCLEOTIDE SEQUENCE [LARGE SCALE GENOMIC DNA]</scope>
    <source>
        <strain evidence="2 3">TBRC 7907</strain>
    </source>
</reference>
<evidence type="ECO:0000259" key="1">
    <source>
        <dbReference type="Pfam" id="PF18155"/>
    </source>
</evidence>
<dbReference type="InterPro" id="IPR027417">
    <property type="entry name" value="P-loop_NTPase"/>
</dbReference>
<dbReference type="RefSeq" id="WP_377849976.1">
    <property type="nucleotide sequence ID" value="NZ_JBHLZU010000002.1"/>
</dbReference>
<proteinExistence type="predicted"/>
<dbReference type="SUPFAM" id="SSF52540">
    <property type="entry name" value="P-loop containing nucleoside triphosphate hydrolases"/>
    <property type="match status" value="1"/>
</dbReference>
<evidence type="ECO:0000313" key="2">
    <source>
        <dbReference type="EMBL" id="MFB9902871.1"/>
    </source>
</evidence>
<gene>
    <name evidence="2" type="ORF">ACFFQA_02855</name>
</gene>
<dbReference type="Pfam" id="PF18155">
    <property type="entry name" value="pPIWI_RE_Z"/>
    <property type="match status" value="1"/>
</dbReference>
<name>A0ABV5ZPS7_9PSEU</name>
<comment type="caution">
    <text evidence="2">The sequence shown here is derived from an EMBL/GenBank/DDBJ whole genome shotgun (WGS) entry which is preliminary data.</text>
</comment>
<dbReference type="EMBL" id="JBHLZU010000002">
    <property type="protein sequence ID" value="MFB9902871.1"/>
    <property type="molecule type" value="Genomic_DNA"/>
</dbReference>
<dbReference type="Gene3D" id="3.40.50.300">
    <property type="entry name" value="P-loop containing nucleotide triphosphate hydrolases"/>
    <property type="match status" value="1"/>
</dbReference>
<evidence type="ECO:0000313" key="3">
    <source>
        <dbReference type="Proteomes" id="UP001589693"/>
    </source>
</evidence>
<protein>
    <recommendedName>
        <fullName evidence="1">pPIWI-RE three-gene island domain-containing protein</fullName>
    </recommendedName>
</protein>
<organism evidence="2 3">
    <name type="scientific">Allokutzneria oryzae</name>
    <dbReference type="NCBI Taxonomy" id="1378989"/>
    <lineage>
        <taxon>Bacteria</taxon>
        <taxon>Bacillati</taxon>
        <taxon>Actinomycetota</taxon>
        <taxon>Actinomycetes</taxon>
        <taxon>Pseudonocardiales</taxon>
        <taxon>Pseudonocardiaceae</taxon>
        <taxon>Allokutzneria</taxon>
    </lineage>
</organism>
<feature type="domain" description="pPIWI-RE three-gene island" evidence="1">
    <location>
        <begin position="30"/>
        <end position="184"/>
    </location>
</feature>
<accession>A0ABV5ZPS7</accession>
<dbReference type="InterPro" id="IPR055254">
    <property type="entry name" value="pPIWI_RE_Z"/>
</dbReference>